<gene>
    <name evidence="9" type="ORF">TKK_013443</name>
</gene>
<evidence type="ECO:0000313" key="10">
    <source>
        <dbReference type="Proteomes" id="UP001627154"/>
    </source>
</evidence>
<comment type="subcellular location">
    <subcellularLocation>
        <location evidence="1">Cell membrane</location>
        <topology evidence="1">Multi-pass membrane protein</topology>
    </subcellularLocation>
</comment>
<evidence type="ECO:0000256" key="8">
    <source>
        <dbReference type="SAM" id="Phobius"/>
    </source>
</evidence>
<accession>A0ABD2WGD3</accession>
<sequence length="651" mass="74523">MSITIITPTTIVCTAVALLSIDGGRVTIAPSSEILIRPNDDYSNSSVLERLIGRAVDELSPYRIVLIVARSHAGVDAVERFFIGNYPTVLLDRRHLDELRASLNLGSPRYTCLFVLLSSTIGRSSDEDDRLDAILSETSLLLDDYVDMVPRTIRPRWLSLFLKSDADEEDDDDDSARYIERLLRYAWEKKFLDFTALETTLVLDRPIRIHSYDPFTDLREIEVVDCRNDSDTGPATPLYRLFPDKLHNMRGYPLRTIFVPEVPSLVVERNSTGHSIYLSGPDYWLLATVFRELNVTMLSLPSHAQRYSHSYTTDPEDLPIYQALKLELIDVSGNQLYLWLDKEVTTERGMLFGTDSYCAMVPNLVESRVEVSRKFYAGVAYTLTVSLLVVRFAKLLRFDARVWLGSNVFRLLIGFSIPRASSALRERLVLGSILFVAMSYSTIYYARLTNRSLRNYGRVPFRSFRDLWESGLVPLVFEPFFATTFDANENVGKDPWVRRLLEQRAQRVTYGFAECVERQLARPSLYSCLLPETVGRDVERRLEQENRDDGQPRIRVMHPCFWKSWKGFALAPGSPYVEKFNQLFVRIVEAGLIGLWQHNRSRARIKVRGYDKRDRLESAGLRKQLALIVGVGYALATIAFAAEFIVRRVNN</sequence>
<keyword evidence="5 8" id="KW-0472">Membrane</keyword>
<evidence type="ECO:0000313" key="9">
    <source>
        <dbReference type="EMBL" id="KAL3392131.1"/>
    </source>
</evidence>
<protein>
    <recommendedName>
        <fullName evidence="11">Ionotropic receptor</fullName>
    </recommendedName>
</protein>
<dbReference type="AlphaFoldDB" id="A0ABD2WGD3"/>
<keyword evidence="7" id="KW-0325">Glycoprotein</keyword>
<dbReference type="PANTHER" id="PTHR42643:SF41">
    <property type="entry name" value="IONOTROPIC RECEPTOR 20A-RELATED"/>
    <property type="match status" value="1"/>
</dbReference>
<name>A0ABD2WGD3_9HYME</name>
<feature type="transmembrane region" description="Helical" evidence="8">
    <location>
        <begin position="625"/>
        <end position="646"/>
    </location>
</feature>
<dbReference type="GO" id="GO:0005886">
    <property type="term" value="C:plasma membrane"/>
    <property type="evidence" value="ECO:0007669"/>
    <property type="project" value="UniProtKB-SubCell"/>
</dbReference>
<evidence type="ECO:0008006" key="11">
    <source>
        <dbReference type="Google" id="ProtNLM"/>
    </source>
</evidence>
<keyword evidence="4 8" id="KW-1133">Transmembrane helix</keyword>
<evidence type="ECO:0000256" key="4">
    <source>
        <dbReference type="ARBA" id="ARBA00022989"/>
    </source>
</evidence>
<keyword evidence="6" id="KW-0675">Receptor</keyword>
<keyword evidence="10" id="KW-1185">Reference proteome</keyword>
<keyword evidence="3 8" id="KW-0812">Transmembrane</keyword>
<organism evidence="9 10">
    <name type="scientific">Trichogramma kaykai</name>
    <dbReference type="NCBI Taxonomy" id="54128"/>
    <lineage>
        <taxon>Eukaryota</taxon>
        <taxon>Metazoa</taxon>
        <taxon>Ecdysozoa</taxon>
        <taxon>Arthropoda</taxon>
        <taxon>Hexapoda</taxon>
        <taxon>Insecta</taxon>
        <taxon>Pterygota</taxon>
        <taxon>Neoptera</taxon>
        <taxon>Endopterygota</taxon>
        <taxon>Hymenoptera</taxon>
        <taxon>Apocrita</taxon>
        <taxon>Proctotrupomorpha</taxon>
        <taxon>Chalcidoidea</taxon>
        <taxon>Trichogrammatidae</taxon>
        <taxon>Trichogramma</taxon>
    </lineage>
</organism>
<dbReference type="PANTHER" id="PTHR42643">
    <property type="entry name" value="IONOTROPIC RECEPTOR 20A-RELATED"/>
    <property type="match status" value="1"/>
</dbReference>
<keyword evidence="2" id="KW-1003">Cell membrane</keyword>
<evidence type="ECO:0000256" key="1">
    <source>
        <dbReference type="ARBA" id="ARBA00004651"/>
    </source>
</evidence>
<dbReference type="EMBL" id="JBJJXI010000107">
    <property type="protein sequence ID" value="KAL3392131.1"/>
    <property type="molecule type" value="Genomic_DNA"/>
</dbReference>
<evidence type="ECO:0000256" key="2">
    <source>
        <dbReference type="ARBA" id="ARBA00022475"/>
    </source>
</evidence>
<evidence type="ECO:0000256" key="5">
    <source>
        <dbReference type="ARBA" id="ARBA00023136"/>
    </source>
</evidence>
<evidence type="ECO:0000256" key="6">
    <source>
        <dbReference type="ARBA" id="ARBA00023170"/>
    </source>
</evidence>
<comment type="caution">
    <text evidence="9">The sequence shown here is derived from an EMBL/GenBank/DDBJ whole genome shotgun (WGS) entry which is preliminary data.</text>
</comment>
<reference evidence="9 10" key="1">
    <citation type="journal article" date="2024" name="bioRxiv">
        <title>A reference genome for Trichogramma kaykai: A tiny desert-dwelling parasitoid wasp with competing sex-ratio distorters.</title>
        <authorList>
            <person name="Culotta J."/>
            <person name="Lindsey A.R."/>
        </authorList>
    </citation>
    <scope>NUCLEOTIDE SEQUENCE [LARGE SCALE GENOMIC DNA]</scope>
    <source>
        <strain evidence="9 10">KSX58</strain>
    </source>
</reference>
<evidence type="ECO:0000256" key="7">
    <source>
        <dbReference type="ARBA" id="ARBA00023180"/>
    </source>
</evidence>
<dbReference type="InterPro" id="IPR052192">
    <property type="entry name" value="Insect_Ionotropic_Sensory_Rcpt"/>
</dbReference>
<evidence type="ECO:0000256" key="3">
    <source>
        <dbReference type="ARBA" id="ARBA00022692"/>
    </source>
</evidence>
<proteinExistence type="predicted"/>
<dbReference type="Proteomes" id="UP001627154">
    <property type="component" value="Unassembled WGS sequence"/>
</dbReference>